<keyword evidence="2" id="KW-1185">Reference proteome</keyword>
<dbReference type="EMBL" id="JACXVP010000008">
    <property type="protein sequence ID" value="KAG5589228.1"/>
    <property type="molecule type" value="Genomic_DNA"/>
</dbReference>
<name>A0A9J5XPE7_SOLCO</name>
<dbReference type="Proteomes" id="UP000824120">
    <property type="component" value="Chromosome 8"/>
</dbReference>
<proteinExistence type="predicted"/>
<protein>
    <submittedName>
        <fullName evidence="1">Uncharacterized protein</fullName>
    </submittedName>
</protein>
<organism evidence="1 2">
    <name type="scientific">Solanum commersonii</name>
    <name type="common">Commerson's wild potato</name>
    <name type="synonym">Commerson's nightshade</name>
    <dbReference type="NCBI Taxonomy" id="4109"/>
    <lineage>
        <taxon>Eukaryota</taxon>
        <taxon>Viridiplantae</taxon>
        <taxon>Streptophyta</taxon>
        <taxon>Embryophyta</taxon>
        <taxon>Tracheophyta</taxon>
        <taxon>Spermatophyta</taxon>
        <taxon>Magnoliopsida</taxon>
        <taxon>eudicotyledons</taxon>
        <taxon>Gunneridae</taxon>
        <taxon>Pentapetalae</taxon>
        <taxon>asterids</taxon>
        <taxon>lamiids</taxon>
        <taxon>Solanales</taxon>
        <taxon>Solanaceae</taxon>
        <taxon>Solanoideae</taxon>
        <taxon>Solaneae</taxon>
        <taxon>Solanum</taxon>
    </lineage>
</organism>
<reference evidence="1 2" key="1">
    <citation type="submission" date="2020-09" db="EMBL/GenBank/DDBJ databases">
        <title>De no assembly of potato wild relative species, Solanum commersonii.</title>
        <authorList>
            <person name="Cho K."/>
        </authorList>
    </citation>
    <scope>NUCLEOTIDE SEQUENCE [LARGE SCALE GENOMIC DNA]</scope>
    <source>
        <strain evidence="1">LZ3.2</strain>
        <tissue evidence="1">Leaf</tissue>
    </source>
</reference>
<accession>A0A9J5XPE7</accession>
<sequence length="62" mass="7266">MANAFSFNPTISEFFVSDLPQNTSPLKVHFQYEDDDLRIHTLKGKSLCRFKFLNKIFIVLGW</sequence>
<dbReference type="AlphaFoldDB" id="A0A9J5XPE7"/>
<evidence type="ECO:0000313" key="1">
    <source>
        <dbReference type="EMBL" id="KAG5589228.1"/>
    </source>
</evidence>
<gene>
    <name evidence="1" type="ORF">H5410_039742</name>
</gene>
<evidence type="ECO:0000313" key="2">
    <source>
        <dbReference type="Proteomes" id="UP000824120"/>
    </source>
</evidence>
<comment type="caution">
    <text evidence="1">The sequence shown here is derived from an EMBL/GenBank/DDBJ whole genome shotgun (WGS) entry which is preliminary data.</text>
</comment>
<dbReference type="OrthoDB" id="1900999at2759"/>